<feature type="chain" id="PRO_5004819255" description="Secreted protein" evidence="2">
    <location>
        <begin position="22"/>
        <end position="186"/>
    </location>
</feature>
<evidence type="ECO:0000256" key="2">
    <source>
        <dbReference type="SAM" id="SignalP"/>
    </source>
</evidence>
<evidence type="ECO:0000313" key="3">
    <source>
        <dbReference type="EMBL" id="ETL94832.1"/>
    </source>
</evidence>
<dbReference type="AlphaFoldDB" id="W2LBQ9"/>
<name>W2LBQ9_PHYNI</name>
<sequence>MVVVLPVIAVALPSLEPLVVLQDPDFVAAKPLVLPATVVSVALVPALRCETAVFVVEVTPQALLWSSPSLRLSLISNVLLAISEQLLPLRRVRGQRSLNHSGVRPDRLPSQTQSSANSDRRCSPAPLALLVTSHHVAVHSLLPVPPSVQFVQFVTSARRRKLHRPVRPVRVSRTHYRSVNVSPGAH</sequence>
<proteinExistence type="predicted"/>
<dbReference type="VEuPathDB" id="FungiDB:PPTG_10641"/>
<gene>
    <name evidence="3" type="ORF">L917_07291</name>
</gene>
<feature type="region of interest" description="Disordered" evidence="1">
    <location>
        <begin position="98"/>
        <end position="121"/>
    </location>
</feature>
<dbReference type="Proteomes" id="UP000054423">
    <property type="component" value="Unassembled WGS sequence"/>
</dbReference>
<reference evidence="3" key="1">
    <citation type="submission" date="2013-11" db="EMBL/GenBank/DDBJ databases">
        <title>The Genome Sequence of Phytophthora parasitica CHvinca01.</title>
        <authorList>
            <consortium name="The Broad Institute Genomics Platform"/>
            <person name="Russ C."/>
            <person name="Tyler B."/>
            <person name="Panabieres F."/>
            <person name="Shan W."/>
            <person name="Tripathy S."/>
            <person name="Grunwald N."/>
            <person name="Machado M."/>
            <person name="Johnson C.S."/>
            <person name="Arredondo F."/>
            <person name="Hong C."/>
            <person name="Coffey M."/>
            <person name="Young S.K."/>
            <person name="Zeng Q."/>
            <person name="Gargeya S."/>
            <person name="Fitzgerald M."/>
            <person name="Abouelleil A."/>
            <person name="Alvarado L."/>
            <person name="Chapman S.B."/>
            <person name="Gainer-Dewar J."/>
            <person name="Goldberg J."/>
            <person name="Griggs A."/>
            <person name="Gujja S."/>
            <person name="Hansen M."/>
            <person name="Howarth C."/>
            <person name="Imamovic A."/>
            <person name="Ireland A."/>
            <person name="Larimer J."/>
            <person name="McCowan C."/>
            <person name="Murphy C."/>
            <person name="Pearson M."/>
            <person name="Poon T.W."/>
            <person name="Priest M."/>
            <person name="Roberts A."/>
            <person name="Saif S."/>
            <person name="Shea T."/>
            <person name="Sykes S."/>
            <person name="Wortman J."/>
            <person name="Nusbaum C."/>
            <person name="Birren B."/>
        </authorList>
    </citation>
    <scope>NUCLEOTIDE SEQUENCE [LARGE SCALE GENOMIC DNA]</scope>
    <source>
        <strain evidence="3">CHvinca01</strain>
    </source>
</reference>
<evidence type="ECO:0008006" key="4">
    <source>
        <dbReference type="Google" id="ProtNLM"/>
    </source>
</evidence>
<accession>W2LBQ9</accession>
<keyword evidence="2" id="KW-0732">Signal</keyword>
<feature type="signal peptide" evidence="2">
    <location>
        <begin position="1"/>
        <end position="21"/>
    </location>
</feature>
<dbReference type="EMBL" id="KI679309">
    <property type="protein sequence ID" value="ETL94832.1"/>
    <property type="molecule type" value="Genomic_DNA"/>
</dbReference>
<evidence type="ECO:0000256" key="1">
    <source>
        <dbReference type="SAM" id="MobiDB-lite"/>
    </source>
</evidence>
<organism evidence="3">
    <name type="scientific">Phytophthora nicotianae</name>
    <name type="common">Potato buckeye rot agent</name>
    <name type="synonym">Phytophthora parasitica</name>
    <dbReference type="NCBI Taxonomy" id="4792"/>
    <lineage>
        <taxon>Eukaryota</taxon>
        <taxon>Sar</taxon>
        <taxon>Stramenopiles</taxon>
        <taxon>Oomycota</taxon>
        <taxon>Peronosporomycetes</taxon>
        <taxon>Peronosporales</taxon>
        <taxon>Peronosporaceae</taxon>
        <taxon>Phytophthora</taxon>
    </lineage>
</organism>
<protein>
    <recommendedName>
        <fullName evidence="4">Secreted protein</fullName>
    </recommendedName>
</protein>